<dbReference type="KEGG" id="halg:HUG10_04645"/>
<protein>
    <submittedName>
        <fullName evidence="2">Uncharacterized protein</fullName>
    </submittedName>
</protein>
<organism evidence="2 3">
    <name type="scientific">Halorarum halophilum</name>
    <dbReference type="NCBI Taxonomy" id="2743090"/>
    <lineage>
        <taxon>Archaea</taxon>
        <taxon>Methanobacteriati</taxon>
        <taxon>Methanobacteriota</taxon>
        <taxon>Stenosarchaea group</taxon>
        <taxon>Halobacteria</taxon>
        <taxon>Halobacteriales</taxon>
        <taxon>Haloferacaceae</taxon>
        <taxon>Halorarum</taxon>
    </lineage>
</organism>
<dbReference type="RefSeq" id="WP_179168446.1">
    <property type="nucleotide sequence ID" value="NZ_CP058529.1"/>
</dbReference>
<sequence>MAADGASAWLARRSSGTLLLLAGGTLGLVGFSLIRAGGTDPDSLLAYVGGALLLLGQLAAIV</sequence>
<dbReference type="Proteomes" id="UP000509750">
    <property type="component" value="Chromosome"/>
</dbReference>
<dbReference type="EMBL" id="CP058529">
    <property type="protein sequence ID" value="QLG26871.1"/>
    <property type="molecule type" value="Genomic_DNA"/>
</dbReference>
<name>A0A7D5GGK3_9EURY</name>
<keyword evidence="1" id="KW-0812">Transmembrane</keyword>
<evidence type="ECO:0000256" key="1">
    <source>
        <dbReference type="SAM" id="Phobius"/>
    </source>
</evidence>
<keyword evidence="3" id="KW-1185">Reference proteome</keyword>
<evidence type="ECO:0000313" key="2">
    <source>
        <dbReference type="EMBL" id="QLG26871.1"/>
    </source>
</evidence>
<feature type="transmembrane region" description="Helical" evidence="1">
    <location>
        <begin position="44"/>
        <end position="61"/>
    </location>
</feature>
<proteinExistence type="predicted"/>
<dbReference type="AlphaFoldDB" id="A0A7D5GGK3"/>
<dbReference type="GeneID" id="56028096"/>
<keyword evidence="1" id="KW-0472">Membrane</keyword>
<accession>A0A7D5GGK3</accession>
<evidence type="ECO:0000313" key="3">
    <source>
        <dbReference type="Proteomes" id="UP000509750"/>
    </source>
</evidence>
<feature type="transmembrane region" description="Helical" evidence="1">
    <location>
        <begin position="18"/>
        <end position="38"/>
    </location>
</feature>
<reference evidence="2 3" key="1">
    <citation type="submission" date="2020-07" db="EMBL/GenBank/DDBJ databases">
        <title>Gai3-2, isolated from salt lake.</title>
        <authorList>
            <person name="Cui H."/>
            <person name="Shi X."/>
        </authorList>
    </citation>
    <scope>NUCLEOTIDE SEQUENCE [LARGE SCALE GENOMIC DNA]</scope>
    <source>
        <strain evidence="2 3">Gai3-2</strain>
    </source>
</reference>
<keyword evidence="1" id="KW-1133">Transmembrane helix</keyword>
<gene>
    <name evidence="2" type="ORF">HUG10_04645</name>
</gene>